<protein>
    <submittedName>
        <fullName evidence="2">Uncharacterized protein</fullName>
    </submittedName>
</protein>
<feature type="compositionally biased region" description="Basic and acidic residues" evidence="1">
    <location>
        <begin position="11"/>
        <end position="25"/>
    </location>
</feature>
<evidence type="ECO:0000256" key="1">
    <source>
        <dbReference type="SAM" id="MobiDB-lite"/>
    </source>
</evidence>
<evidence type="ECO:0000313" key="2">
    <source>
        <dbReference type="EMBL" id="SVB72349.1"/>
    </source>
</evidence>
<reference evidence="2" key="1">
    <citation type="submission" date="2018-05" db="EMBL/GenBank/DDBJ databases">
        <authorList>
            <person name="Lanie J.A."/>
            <person name="Ng W.-L."/>
            <person name="Kazmierczak K.M."/>
            <person name="Andrzejewski T.M."/>
            <person name="Davidsen T.M."/>
            <person name="Wayne K.J."/>
            <person name="Tettelin H."/>
            <person name="Glass J.I."/>
            <person name="Rusch D."/>
            <person name="Podicherti R."/>
            <person name="Tsui H.-C.T."/>
            <person name="Winkler M.E."/>
        </authorList>
    </citation>
    <scope>NUCLEOTIDE SEQUENCE</scope>
</reference>
<gene>
    <name evidence="2" type="ORF">METZ01_LOCUS225203</name>
</gene>
<dbReference type="EMBL" id="UINC01054527">
    <property type="protein sequence ID" value="SVB72349.1"/>
    <property type="molecule type" value="Genomic_DNA"/>
</dbReference>
<sequence>MPLTKANYELPKLKKSNDKESKKKQRRLDLEIKRLSLREAKGSFVVFREEGLEDVFVADDL</sequence>
<accession>A0A382GBR5</accession>
<dbReference type="AlphaFoldDB" id="A0A382GBR5"/>
<feature type="region of interest" description="Disordered" evidence="1">
    <location>
        <begin position="1"/>
        <end position="25"/>
    </location>
</feature>
<organism evidence="2">
    <name type="scientific">marine metagenome</name>
    <dbReference type="NCBI Taxonomy" id="408172"/>
    <lineage>
        <taxon>unclassified sequences</taxon>
        <taxon>metagenomes</taxon>
        <taxon>ecological metagenomes</taxon>
    </lineage>
</organism>
<name>A0A382GBR5_9ZZZZ</name>
<proteinExistence type="predicted"/>